<dbReference type="WBParaSite" id="jg20010">
    <property type="protein sequence ID" value="jg20010"/>
    <property type="gene ID" value="jg20010"/>
</dbReference>
<feature type="compositionally biased region" description="Basic residues" evidence="2">
    <location>
        <begin position="353"/>
        <end position="362"/>
    </location>
</feature>
<proteinExistence type="predicted"/>
<dbReference type="Proteomes" id="UP000887574">
    <property type="component" value="Unplaced"/>
</dbReference>
<feature type="compositionally biased region" description="Basic and acidic residues" evidence="2">
    <location>
        <begin position="373"/>
        <end position="403"/>
    </location>
</feature>
<sequence length="432" mass="49450">MEEQRKNNYLNKHRQTQAQIDKCVADTKEKHQKEMAEYKEEVREKHFQEMSTLKEELPISPVLQRNISQRVNQDQTRIEQHHRASKTGGTVYQRQLAVNEQSYLQINEEHQKELSESRKQLDKLRQEFITVNAEHAKELENTRTKADEVIHKLERDLTETKTGMTDALENLAKVREESAEASARHLKELEVARKEADKAIQKVQQISETLARKREMEVLVLEFKAKSSTAQKDITELKRKSREMADKLESTYIAKNKLKFDLESKLAAVTEKYQNATEQNLSIEKESAFPPVVNKQHQNLASSAIPDTPNNTKNQILADHPAPTSTESNIVIRTPDTPVLGSTFATCLTPPAKHSRSNKLKRMSCTPSQSPEKMTKAPRNDKGDKKEEEKVSKAVPEQEKDNDCEIVYVATKKKSSQISSSYLGLNLEIRPL</sequence>
<feature type="region of interest" description="Disordered" evidence="2">
    <location>
        <begin position="348"/>
        <end position="403"/>
    </location>
</feature>
<accession>A0A915DJU4</accession>
<keyword evidence="3" id="KW-1185">Reference proteome</keyword>
<evidence type="ECO:0000256" key="1">
    <source>
        <dbReference type="SAM" id="Coils"/>
    </source>
</evidence>
<reference evidence="4" key="1">
    <citation type="submission" date="2022-11" db="UniProtKB">
        <authorList>
            <consortium name="WormBaseParasite"/>
        </authorList>
    </citation>
    <scope>IDENTIFICATION</scope>
</reference>
<protein>
    <submittedName>
        <fullName evidence="4">Uncharacterized protein</fullName>
    </submittedName>
</protein>
<evidence type="ECO:0000313" key="3">
    <source>
        <dbReference type="Proteomes" id="UP000887574"/>
    </source>
</evidence>
<dbReference type="AlphaFoldDB" id="A0A915DJU4"/>
<evidence type="ECO:0000256" key="2">
    <source>
        <dbReference type="SAM" id="MobiDB-lite"/>
    </source>
</evidence>
<name>A0A915DJU4_9BILA</name>
<keyword evidence="1" id="KW-0175">Coiled coil</keyword>
<feature type="coiled-coil region" evidence="1">
    <location>
        <begin position="107"/>
        <end position="209"/>
    </location>
</feature>
<feature type="coiled-coil region" evidence="1">
    <location>
        <begin position="259"/>
        <end position="286"/>
    </location>
</feature>
<organism evidence="3 4">
    <name type="scientific">Ditylenchus dipsaci</name>
    <dbReference type="NCBI Taxonomy" id="166011"/>
    <lineage>
        <taxon>Eukaryota</taxon>
        <taxon>Metazoa</taxon>
        <taxon>Ecdysozoa</taxon>
        <taxon>Nematoda</taxon>
        <taxon>Chromadorea</taxon>
        <taxon>Rhabditida</taxon>
        <taxon>Tylenchina</taxon>
        <taxon>Tylenchomorpha</taxon>
        <taxon>Sphaerularioidea</taxon>
        <taxon>Anguinidae</taxon>
        <taxon>Anguininae</taxon>
        <taxon>Ditylenchus</taxon>
    </lineage>
</organism>
<evidence type="ECO:0000313" key="4">
    <source>
        <dbReference type="WBParaSite" id="jg20010"/>
    </source>
</evidence>